<dbReference type="EC" id="6.1.1.20" evidence="2"/>
<dbReference type="PANTHER" id="PTHR10947:SF0">
    <property type="entry name" value="PHENYLALANINE--TRNA LIGASE BETA SUBUNIT"/>
    <property type="match status" value="1"/>
</dbReference>
<dbReference type="Gene3D" id="3.50.40.10">
    <property type="entry name" value="Phenylalanyl-trna Synthetase, Chain B, domain 3"/>
    <property type="match status" value="1"/>
</dbReference>
<gene>
    <name evidence="12" type="ORF">A2801_02735</name>
</gene>
<sequence length="621" mass="69659">MNIQILDSWLRTYLETNATPRELANTMSLSGPSFERVDKMGNDSVYDIEVTTNRVDSMSVYGIAREALAILPQYGFKAAISPLKLAVEPSSKKSLPLTLKNDPKLCARLMGVVVENIKNWESPSWLKKRLEASGMRSLNSVVDITNYVMLEVGHPSHAFDYDLIKDHTIQVRESKKGERIVSLEDIQYVLPGGDVVFSTAEGEIFDLPGIIGTKNSVVNKNTKRVLFFLDSVDPKKIRRSSMALGIRTIAATLNEKGVDPELAKTALLRGLYLFEEICGATPMSKIYDEYSDPYRGKSISLEKEFVDKRLGISIKKETITRLLSALEFSPQWKGDSLSVGIPSFRSHDIDIPEDIVEEVARIYGYQNLPNVLMEGALPVPVFDTRFRFESNLRSTLRALGGTEILTSSLVSKNMAGKGALNLKNPLGADTEYLRVEMEPSLVSAATQNASWDTPFHLFEIANVYLPRKNALPEEVLTLAGIFSGYEYRDAKGVLEELIVNQRINHPVKLTQVGECFYYEYKISTLEENQKPPTYVPIPKYPPQVEDITLILNGKTAIGEILTALSTPKLVTMVSLLDIYENAYTFRIHYQHPEKTLSDSEVKEIREKLLASLIKDFKIKVK</sequence>
<dbReference type="SMART" id="SM00896">
    <property type="entry name" value="FDX-ACB"/>
    <property type="match status" value="1"/>
</dbReference>
<dbReference type="Pfam" id="PF03483">
    <property type="entry name" value="B3_4"/>
    <property type="match status" value="1"/>
</dbReference>
<evidence type="ECO:0000256" key="9">
    <source>
        <dbReference type="ARBA" id="ARBA00023146"/>
    </source>
</evidence>
<dbReference type="GO" id="GO:0003723">
    <property type="term" value="F:RNA binding"/>
    <property type="evidence" value="ECO:0007669"/>
    <property type="project" value="InterPro"/>
</dbReference>
<dbReference type="Gene3D" id="3.30.56.10">
    <property type="match status" value="2"/>
</dbReference>
<dbReference type="EMBL" id="MGGM01000023">
    <property type="protein sequence ID" value="OGM28854.1"/>
    <property type="molecule type" value="Genomic_DNA"/>
</dbReference>
<dbReference type="SUPFAM" id="SSF56037">
    <property type="entry name" value="PheT/TilS domain"/>
    <property type="match status" value="1"/>
</dbReference>
<keyword evidence="9" id="KW-0030">Aminoacyl-tRNA synthetase</keyword>
<dbReference type="STRING" id="1802500.A2801_02735"/>
<dbReference type="InterPro" id="IPR005147">
    <property type="entry name" value="tRNA_synthase_B5-dom"/>
</dbReference>
<organism evidence="12 13">
    <name type="scientific">Candidatus Woesebacteria bacterium RIFCSPHIGHO2_01_FULL_41_10</name>
    <dbReference type="NCBI Taxonomy" id="1802500"/>
    <lineage>
        <taxon>Bacteria</taxon>
        <taxon>Candidatus Woeseibacteriota</taxon>
    </lineage>
</organism>
<dbReference type="PROSITE" id="PS51447">
    <property type="entry name" value="FDX_ACB"/>
    <property type="match status" value="1"/>
</dbReference>
<keyword evidence="7" id="KW-0460">Magnesium</keyword>
<keyword evidence="3" id="KW-0436">Ligase</keyword>
<dbReference type="Pfam" id="PF17759">
    <property type="entry name" value="tRNA_synthFbeta"/>
    <property type="match status" value="1"/>
</dbReference>
<feature type="domain" description="FDX-ACB" evidence="10">
    <location>
        <begin position="538"/>
        <end position="621"/>
    </location>
</feature>
<keyword evidence="4" id="KW-0479">Metal-binding</keyword>
<dbReference type="Gene3D" id="3.30.70.380">
    <property type="entry name" value="Ferrodoxin-fold anticodon-binding domain"/>
    <property type="match status" value="1"/>
</dbReference>
<dbReference type="SUPFAM" id="SSF54991">
    <property type="entry name" value="Anticodon-binding domain of PheRS"/>
    <property type="match status" value="1"/>
</dbReference>
<comment type="cofactor">
    <cofactor evidence="1">
        <name>Mg(2+)</name>
        <dbReference type="ChEBI" id="CHEBI:18420"/>
    </cofactor>
</comment>
<keyword evidence="6" id="KW-0067">ATP-binding</keyword>
<dbReference type="InterPro" id="IPR045060">
    <property type="entry name" value="Phe-tRNA-ligase_IIc_bsu"/>
</dbReference>
<dbReference type="InterPro" id="IPR036690">
    <property type="entry name" value="Fdx_antiC-bd_sf"/>
</dbReference>
<keyword evidence="5" id="KW-0547">Nucleotide-binding</keyword>
<dbReference type="InterPro" id="IPR005121">
    <property type="entry name" value="Fdx_antiC-bd"/>
</dbReference>
<accession>A0A1F7YNF5</accession>
<feature type="domain" description="B5" evidence="11">
    <location>
        <begin position="294"/>
        <end position="370"/>
    </location>
</feature>
<evidence type="ECO:0000256" key="8">
    <source>
        <dbReference type="ARBA" id="ARBA00022917"/>
    </source>
</evidence>
<dbReference type="AlphaFoldDB" id="A0A1F7YNF5"/>
<evidence type="ECO:0000256" key="2">
    <source>
        <dbReference type="ARBA" id="ARBA00012814"/>
    </source>
</evidence>
<dbReference type="PANTHER" id="PTHR10947">
    <property type="entry name" value="PHENYLALANYL-TRNA SYNTHETASE BETA CHAIN AND LEUCINE-RICH REPEAT-CONTAINING PROTEIN 47"/>
    <property type="match status" value="1"/>
</dbReference>
<evidence type="ECO:0000256" key="5">
    <source>
        <dbReference type="ARBA" id="ARBA00022741"/>
    </source>
</evidence>
<dbReference type="Pfam" id="PF03147">
    <property type="entry name" value="FDX-ACB"/>
    <property type="match status" value="1"/>
</dbReference>
<dbReference type="SUPFAM" id="SSF46955">
    <property type="entry name" value="Putative DNA-binding domain"/>
    <property type="match status" value="2"/>
</dbReference>
<evidence type="ECO:0000256" key="4">
    <source>
        <dbReference type="ARBA" id="ARBA00022723"/>
    </source>
</evidence>
<evidence type="ECO:0000259" key="11">
    <source>
        <dbReference type="PROSITE" id="PS51483"/>
    </source>
</evidence>
<comment type="caution">
    <text evidence="12">The sequence shown here is derived from an EMBL/GenBank/DDBJ whole genome shotgun (WGS) entry which is preliminary data.</text>
</comment>
<evidence type="ECO:0000256" key="1">
    <source>
        <dbReference type="ARBA" id="ARBA00001946"/>
    </source>
</evidence>
<dbReference type="SMART" id="SM00873">
    <property type="entry name" value="B3_4"/>
    <property type="match status" value="1"/>
</dbReference>
<dbReference type="PROSITE" id="PS51483">
    <property type="entry name" value="B5"/>
    <property type="match status" value="1"/>
</dbReference>
<dbReference type="Gene3D" id="3.30.930.10">
    <property type="entry name" value="Bira Bifunctional Protein, Domain 2"/>
    <property type="match status" value="1"/>
</dbReference>
<evidence type="ECO:0000313" key="13">
    <source>
        <dbReference type="Proteomes" id="UP000177263"/>
    </source>
</evidence>
<dbReference type="InterPro" id="IPR020825">
    <property type="entry name" value="Phe-tRNA_synthase-like_B3/B4"/>
</dbReference>
<evidence type="ECO:0000313" key="12">
    <source>
        <dbReference type="EMBL" id="OGM28854.1"/>
    </source>
</evidence>
<dbReference type="Proteomes" id="UP000177263">
    <property type="component" value="Unassembled WGS sequence"/>
</dbReference>
<dbReference type="GO" id="GO:0004826">
    <property type="term" value="F:phenylalanine-tRNA ligase activity"/>
    <property type="evidence" value="ECO:0007669"/>
    <property type="project" value="UniProtKB-EC"/>
</dbReference>
<dbReference type="InterPro" id="IPR009061">
    <property type="entry name" value="DNA-bd_dom_put_sf"/>
</dbReference>
<dbReference type="SMART" id="SM00874">
    <property type="entry name" value="B5"/>
    <property type="match status" value="1"/>
</dbReference>
<dbReference type="GO" id="GO:0009328">
    <property type="term" value="C:phenylalanine-tRNA ligase complex"/>
    <property type="evidence" value="ECO:0007669"/>
    <property type="project" value="TreeGrafter"/>
</dbReference>
<dbReference type="GO" id="GO:0000287">
    <property type="term" value="F:magnesium ion binding"/>
    <property type="evidence" value="ECO:0007669"/>
    <property type="project" value="InterPro"/>
</dbReference>
<dbReference type="GO" id="GO:0005524">
    <property type="term" value="F:ATP binding"/>
    <property type="evidence" value="ECO:0007669"/>
    <property type="project" value="UniProtKB-KW"/>
</dbReference>
<evidence type="ECO:0000256" key="7">
    <source>
        <dbReference type="ARBA" id="ARBA00022842"/>
    </source>
</evidence>
<evidence type="ECO:0000256" key="3">
    <source>
        <dbReference type="ARBA" id="ARBA00022598"/>
    </source>
</evidence>
<dbReference type="Pfam" id="PF03484">
    <property type="entry name" value="B5"/>
    <property type="match status" value="1"/>
</dbReference>
<evidence type="ECO:0000259" key="10">
    <source>
        <dbReference type="PROSITE" id="PS51447"/>
    </source>
</evidence>
<name>A0A1F7YNF5_9BACT</name>
<dbReference type="InterPro" id="IPR045864">
    <property type="entry name" value="aa-tRNA-synth_II/BPL/LPL"/>
</dbReference>
<dbReference type="InterPro" id="IPR005146">
    <property type="entry name" value="B3/B4_tRNA-bd"/>
</dbReference>
<protein>
    <recommendedName>
        <fullName evidence="2">phenylalanine--tRNA ligase</fullName>
        <ecNumber evidence="2">6.1.1.20</ecNumber>
    </recommendedName>
</protein>
<keyword evidence="8" id="KW-0648">Protein biosynthesis</keyword>
<dbReference type="GO" id="GO:0006432">
    <property type="term" value="P:phenylalanyl-tRNA aminoacylation"/>
    <property type="evidence" value="ECO:0007669"/>
    <property type="project" value="InterPro"/>
</dbReference>
<reference evidence="12 13" key="1">
    <citation type="journal article" date="2016" name="Nat. Commun.">
        <title>Thousands of microbial genomes shed light on interconnected biogeochemical processes in an aquifer system.</title>
        <authorList>
            <person name="Anantharaman K."/>
            <person name="Brown C.T."/>
            <person name="Hug L.A."/>
            <person name="Sharon I."/>
            <person name="Castelle C.J."/>
            <person name="Probst A.J."/>
            <person name="Thomas B.C."/>
            <person name="Singh A."/>
            <person name="Wilkins M.J."/>
            <person name="Karaoz U."/>
            <person name="Brodie E.L."/>
            <person name="Williams K.H."/>
            <person name="Hubbard S.S."/>
            <person name="Banfield J.F."/>
        </authorList>
    </citation>
    <scope>NUCLEOTIDE SEQUENCE [LARGE SCALE GENOMIC DNA]</scope>
</reference>
<dbReference type="InterPro" id="IPR041616">
    <property type="entry name" value="PheRS_beta_core"/>
</dbReference>
<evidence type="ECO:0000256" key="6">
    <source>
        <dbReference type="ARBA" id="ARBA00022840"/>
    </source>
</evidence>
<dbReference type="SUPFAM" id="SSF55681">
    <property type="entry name" value="Class II aaRS and biotin synthetases"/>
    <property type="match status" value="1"/>
</dbReference>
<proteinExistence type="predicted"/>